<keyword evidence="3" id="KW-1185">Reference proteome</keyword>
<gene>
    <name evidence="2" type="ORF">TSUD_177310</name>
</gene>
<proteinExistence type="predicted"/>
<organism evidence="2 3">
    <name type="scientific">Trifolium subterraneum</name>
    <name type="common">Subterranean clover</name>
    <dbReference type="NCBI Taxonomy" id="3900"/>
    <lineage>
        <taxon>Eukaryota</taxon>
        <taxon>Viridiplantae</taxon>
        <taxon>Streptophyta</taxon>
        <taxon>Embryophyta</taxon>
        <taxon>Tracheophyta</taxon>
        <taxon>Spermatophyta</taxon>
        <taxon>Magnoliopsida</taxon>
        <taxon>eudicotyledons</taxon>
        <taxon>Gunneridae</taxon>
        <taxon>Pentapetalae</taxon>
        <taxon>rosids</taxon>
        <taxon>fabids</taxon>
        <taxon>Fabales</taxon>
        <taxon>Fabaceae</taxon>
        <taxon>Papilionoideae</taxon>
        <taxon>50 kb inversion clade</taxon>
        <taxon>NPAAA clade</taxon>
        <taxon>Hologalegina</taxon>
        <taxon>IRL clade</taxon>
        <taxon>Trifolieae</taxon>
        <taxon>Trifolium</taxon>
    </lineage>
</organism>
<accession>A0A2Z6PH03</accession>
<evidence type="ECO:0000313" key="3">
    <source>
        <dbReference type="Proteomes" id="UP000242715"/>
    </source>
</evidence>
<dbReference type="EMBL" id="DF974555">
    <property type="protein sequence ID" value="GAU49382.1"/>
    <property type="molecule type" value="Genomic_DNA"/>
</dbReference>
<dbReference type="Proteomes" id="UP000242715">
    <property type="component" value="Unassembled WGS sequence"/>
</dbReference>
<reference evidence="3" key="1">
    <citation type="journal article" date="2017" name="Front. Plant Sci.">
        <title>Climate Clever Clovers: New Paradigm to Reduce the Environmental Footprint of Ruminants by Breeding Low Methanogenic Forages Utilizing Haplotype Variation.</title>
        <authorList>
            <person name="Kaur P."/>
            <person name="Appels R."/>
            <person name="Bayer P.E."/>
            <person name="Keeble-Gagnere G."/>
            <person name="Wang J."/>
            <person name="Hirakawa H."/>
            <person name="Shirasawa K."/>
            <person name="Vercoe P."/>
            <person name="Stefanova K."/>
            <person name="Durmic Z."/>
            <person name="Nichols P."/>
            <person name="Revell C."/>
            <person name="Isobe S.N."/>
            <person name="Edwards D."/>
            <person name="Erskine W."/>
        </authorList>
    </citation>
    <scope>NUCLEOTIDE SEQUENCE [LARGE SCALE GENOMIC DNA]</scope>
    <source>
        <strain evidence="3">cv. Daliak</strain>
    </source>
</reference>
<feature type="region of interest" description="Disordered" evidence="1">
    <location>
        <begin position="32"/>
        <end position="55"/>
    </location>
</feature>
<name>A0A2Z6PH03_TRISU</name>
<dbReference type="AlphaFoldDB" id="A0A2Z6PH03"/>
<evidence type="ECO:0000256" key="1">
    <source>
        <dbReference type="SAM" id="MobiDB-lite"/>
    </source>
</evidence>
<evidence type="ECO:0000313" key="2">
    <source>
        <dbReference type="EMBL" id="GAU49382.1"/>
    </source>
</evidence>
<sequence length="55" mass="5947">MLHGLRLPEPIAKKPSATYRIANCVPVGFTQSERVEQDGGLNDGKPEPSDMNAIP</sequence>
<protein>
    <submittedName>
        <fullName evidence="2">Uncharacterized protein</fullName>
    </submittedName>
</protein>